<protein>
    <submittedName>
        <fullName evidence="2">Unannotated protein</fullName>
    </submittedName>
</protein>
<dbReference type="EMBL" id="CAEZTZ010000003">
    <property type="protein sequence ID" value="CAB4577741.1"/>
    <property type="molecule type" value="Genomic_DNA"/>
</dbReference>
<gene>
    <name evidence="2" type="ORF">UFOPK1767_00071</name>
</gene>
<organism evidence="2">
    <name type="scientific">freshwater metagenome</name>
    <dbReference type="NCBI Taxonomy" id="449393"/>
    <lineage>
        <taxon>unclassified sequences</taxon>
        <taxon>metagenomes</taxon>
        <taxon>ecological metagenomes</taxon>
    </lineage>
</organism>
<proteinExistence type="predicted"/>
<feature type="region of interest" description="Disordered" evidence="1">
    <location>
        <begin position="105"/>
        <end position="125"/>
    </location>
</feature>
<evidence type="ECO:0000313" key="2">
    <source>
        <dbReference type="EMBL" id="CAB4577741.1"/>
    </source>
</evidence>
<reference evidence="2" key="1">
    <citation type="submission" date="2020-05" db="EMBL/GenBank/DDBJ databases">
        <authorList>
            <person name="Chiriac C."/>
            <person name="Salcher M."/>
            <person name="Ghai R."/>
            <person name="Kavagutti S V."/>
        </authorList>
    </citation>
    <scope>NUCLEOTIDE SEQUENCE</scope>
</reference>
<dbReference type="AlphaFoldDB" id="A0A6J6EMI7"/>
<accession>A0A6J6EMI7</accession>
<evidence type="ECO:0000256" key="1">
    <source>
        <dbReference type="SAM" id="MobiDB-lite"/>
    </source>
</evidence>
<sequence>MRGDWGSTDGQCSNRRDIEVTEHRHRDRARYRGCRENEDVRRVPLALECVALFDTEPMLLVNHDESEFIEGHRIGKQCVCTDHKPGRATRDRKLSPFFLGRRQTADEQGRIQPLGKAPESGGNRPRMLSCEDFRRSNQRSLPAILDCGEHRANSDKRLTGTDLALDEAIHRPGASHVLVDLSTHR</sequence>
<name>A0A6J6EMI7_9ZZZZ</name>